<feature type="domain" description="Chorismate-utilising enzyme C-terminal" evidence="4">
    <location>
        <begin position="278"/>
        <end position="532"/>
    </location>
</feature>
<keyword evidence="6" id="KW-0032">Aminotransferase</keyword>
<evidence type="ECO:0000256" key="2">
    <source>
        <dbReference type="ARBA" id="ARBA00022679"/>
    </source>
</evidence>
<evidence type="ECO:0000256" key="3">
    <source>
        <dbReference type="SAM" id="MobiDB-lite"/>
    </source>
</evidence>
<feature type="region of interest" description="Disordered" evidence="3">
    <location>
        <begin position="1"/>
        <end position="54"/>
    </location>
</feature>
<sequence>MTRTATDASGTATGANHTATAATRTGAAVSGTSTGVTRTATDASGTGTAASGTATGVTRTAPVVAAPADGVVRYALHVRDLAPRTFVDAETAFTRLFAGSTRAFWLDSARVEPGLSRFSFLGDASGPLAETVRYRVDEGVVEVDGATPATHRESVFDHLQRELARRVVDAPPEPLPFSFTGGYVGYFGYELKADCGSPNQYRADTPDAVWIFADRFLAVDHETGRGHLLALSTDAATAAAADRWLDETAAALAGPAAPAEPPADLPAVDVEPLLARNRAAYVSDVRTAQEYLKAGESYEVCLTNVAEVPAADDGLTTYRRLRRLNPAPYAAYLRLDDVEVACSSPERFLKITGDRVAEAKPIKGTAPRGATPAEDERIRQELVSSTKTRAENLMIVDLMRNDLGRVCEVGSVHVPVLMAAESYTTVHQLVSTVRGTLKDGNDAVGAVRACFPGGSMTGAPKLRTLDIIESLEERARGIYSGAIGYLACDGSADLNIVIRTMVLAGGRWQVGAGGAIVLGSDPHDEYDEMLLKAAAPVRALTRAAAPSPAAGSGAATADASTDATADATADRTGSDHR</sequence>
<dbReference type="InterPro" id="IPR019999">
    <property type="entry name" value="Anth_synth_I-like"/>
</dbReference>
<dbReference type="PANTHER" id="PTHR11236:SF18">
    <property type="entry name" value="AMINODEOXYCHORISMATE SYNTHASE"/>
    <property type="match status" value="1"/>
</dbReference>
<dbReference type="Gene3D" id="3.60.120.10">
    <property type="entry name" value="Anthranilate synthase"/>
    <property type="match status" value="1"/>
</dbReference>
<name>A0ABS6ZEJ4_9ACTN</name>
<dbReference type="GO" id="GO:0046820">
    <property type="term" value="F:4-amino-4-deoxychorismate synthase activity"/>
    <property type="evidence" value="ECO:0007669"/>
    <property type="project" value="UniProtKB-EC"/>
</dbReference>
<dbReference type="InterPro" id="IPR005801">
    <property type="entry name" value="ADC_synthase"/>
</dbReference>
<gene>
    <name evidence="6" type="primary">pabB</name>
    <name evidence="6" type="ORF">GPJ59_30860</name>
</gene>
<feature type="domain" description="Anthranilate synthase component I N-terminal" evidence="5">
    <location>
        <begin position="91"/>
        <end position="225"/>
    </location>
</feature>
<dbReference type="EC" id="2.6.1.85" evidence="1"/>
<dbReference type="SUPFAM" id="SSF56322">
    <property type="entry name" value="ADC synthase"/>
    <property type="match status" value="1"/>
</dbReference>
<organism evidence="6 7">
    <name type="scientific">Streptomyces bambusae</name>
    <dbReference type="NCBI Taxonomy" id="1550616"/>
    <lineage>
        <taxon>Bacteria</taxon>
        <taxon>Bacillati</taxon>
        <taxon>Actinomycetota</taxon>
        <taxon>Actinomycetes</taxon>
        <taxon>Kitasatosporales</taxon>
        <taxon>Streptomycetaceae</taxon>
        <taxon>Streptomyces</taxon>
    </lineage>
</organism>
<feature type="compositionally biased region" description="Basic and acidic residues" evidence="3">
    <location>
        <begin position="568"/>
        <end position="577"/>
    </location>
</feature>
<feature type="region of interest" description="Disordered" evidence="3">
    <location>
        <begin position="545"/>
        <end position="577"/>
    </location>
</feature>
<protein>
    <recommendedName>
        <fullName evidence="1">aminodeoxychorismate synthase</fullName>
        <ecNumber evidence="1">2.6.1.85</ecNumber>
    </recommendedName>
</protein>
<evidence type="ECO:0000259" key="4">
    <source>
        <dbReference type="Pfam" id="PF00425"/>
    </source>
</evidence>
<dbReference type="EMBL" id="WTFF01000347">
    <property type="protein sequence ID" value="MBW5486146.1"/>
    <property type="molecule type" value="Genomic_DNA"/>
</dbReference>
<reference evidence="6 7" key="1">
    <citation type="submission" date="2019-12" db="EMBL/GenBank/DDBJ databases">
        <title>Genome sequence of Streptomyces bambusae.</title>
        <authorList>
            <person name="Bansal K."/>
            <person name="Choksket S."/>
            <person name="Korpole S."/>
            <person name="Patil P.B."/>
        </authorList>
    </citation>
    <scope>NUCLEOTIDE SEQUENCE [LARGE SCALE GENOMIC DNA]</scope>
    <source>
        <strain evidence="6 7">SK60</strain>
    </source>
</reference>
<feature type="compositionally biased region" description="Low complexity" evidence="3">
    <location>
        <begin position="545"/>
        <end position="567"/>
    </location>
</feature>
<dbReference type="Proteomes" id="UP000812013">
    <property type="component" value="Unassembled WGS sequence"/>
</dbReference>
<dbReference type="InterPro" id="IPR015890">
    <property type="entry name" value="Chorismate_C"/>
</dbReference>
<dbReference type="NCBIfam" id="TIGR00553">
    <property type="entry name" value="pabB"/>
    <property type="match status" value="1"/>
</dbReference>
<evidence type="ECO:0000256" key="1">
    <source>
        <dbReference type="ARBA" id="ARBA00013139"/>
    </source>
</evidence>
<dbReference type="InterPro" id="IPR006805">
    <property type="entry name" value="Anth_synth_I_N"/>
</dbReference>
<evidence type="ECO:0000313" key="7">
    <source>
        <dbReference type="Proteomes" id="UP000812013"/>
    </source>
</evidence>
<evidence type="ECO:0000313" key="6">
    <source>
        <dbReference type="EMBL" id="MBW5486146.1"/>
    </source>
</evidence>
<proteinExistence type="predicted"/>
<accession>A0ABS6ZEJ4</accession>
<dbReference type="Pfam" id="PF04715">
    <property type="entry name" value="Anth_synt_I_N"/>
    <property type="match status" value="1"/>
</dbReference>
<dbReference type="PANTHER" id="PTHR11236">
    <property type="entry name" value="AMINOBENZOATE/ANTHRANILATE SYNTHASE"/>
    <property type="match status" value="1"/>
</dbReference>
<comment type="caution">
    <text evidence="6">The sequence shown here is derived from an EMBL/GenBank/DDBJ whole genome shotgun (WGS) entry which is preliminary data.</text>
</comment>
<dbReference type="PRINTS" id="PR00095">
    <property type="entry name" value="ANTSNTHASEI"/>
</dbReference>
<dbReference type="InterPro" id="IPR005802">
    <property type="entry name" value="ADC_synth_comp_1"/>
</dbReference>
<evidence type="ECO:0000259" key="5">
    <source>
        <dbReference type="Pfam" id="PF04715"/>
    </source>
</evidence>
<dbReference type="Pfam" id="PF00425">
    <property type="entry name" value="Chorismate_bind"/>
    <property type="match status" value="1"/>
</dbReference>
<keyword evidence="2 6" id="KW-0808">Transferase</keyword>
<keyword evidence="7" id="KW-1185">Reference proteome</keyword>